<keyword evidence="5" id="KW-1185">Reference proteome</keyword>
<dbReference type="InterPro" id="IPR000668">
    <property type="entry name" value="Peptidase_C1A_C"/>
</dbReference>
<keyword evidence="2" id="KW-0378">Hydrolase</keyword>
<dbReference type="WBParaSite" id="scaffold43536_cov284.g24149">
    <property type="protein sequence ID" value="scaffold43536_cov284.g24149"/>
    <property type="gene ID" value="scaffold43536_cov284.g24149"/>
</dbReference>
<evidence type="ECO:0000256" key="2">
    <source>
        <dbReference type="ARBA" id="ARBA00022801"/>
    </source>
</evidence>
<feature type="domain" description="Peptidase C1A papain C-terminal" evidence="4">
    <location>
        <begin position="21"/>
        <end position="100"/>
    </location>
</feature>
<evidence type="ECO:0000313" key="6">
    <source>
        <dbReference type="WBParaSite" id="scaffold43536_cov284.g24149"/>
    </source>
</evidence>
<keyword evidence="1" id="KW-0645">Protease</keyword>
<evidence type="ECO:0000313" key="5">
    <source>
        <dbReference type="Proteomes" id="UP000887561"/>
    </source>
</evidence>
<dbReference type="Gene3D" id="3.90.70.10">
    <property type="entry name" value="Cysteine proteinases"/>
    <property type="match status" value="1"/>
</dbReference>
<dbReference type="InterPro" id="IPR038765">
    <property type="entry name" value="Papain-like_cys_pep_sf"/>
</dbReference>
<proteinExistence type="predicted"/>
<accession>A0A915MPQ7</accession>
<evidence type="ECO:0000256" key="3">
    <source>
        <dbReference type="ARBA" id="ARBA00022807"/>
    </source>
</evidence>
<keyword evidence="3" id="KW-0788">Thiol protease</keyword>
<reference evidence="6" key="1">
    <citation type="submission" date="2022-11" db="UniProtKB">
        <authorList>
            <consortium name="WormBaseParasite"/>
        </authorList>
    </citation>
    <scope>IDENTIFICATION</scope>
</reference>
<dbReference type="Pfam" id="PF00112">
    <property type="entry name" value="Peptidase_C1"/>
    <property type="match status" value="1"/>
</dbReference>
<dbReference type="SUPFAM" id="SSF54001">
    <property type="entry name" value="Cysteine proteinases"/>
    <property type="match status" value="1"/>
</dbReference>
<evidence type="ECO:0000256" key="1">
    <source>
        <dbReference type="ARBA" id="ARBA00022670"/>
    </source>
</evidence>
<name>A0A915MPQ7_MELJA</name>
<dbReference type="GO" id="GO:0008234">
    <property type="term" value="F:cysteine-type peptidase activity"/>
    <property type="evidence" value="ECO:0007669"/>
    <property type="project" value="UniProtKB-KW"/>
</dbReference>
<dbReference type="Proteomes" id="UP000887561">
    <property type="component" value="Unplaced"/>
</dbReference>
<protein>
    <submittedName>
        <fullName evidence="6">Peptidase C1A papain C-terminal domain-containing protein</fullName>
    </submittedName>
</protein>
<organism evidence="5 6">
    <name type="scientific">Meloidogyne javanica</name>
    <name type="common">Root-knot nematode worm</name>
    <dbReference type="NCBI Taxonomy" id="6303"/>
    <lineage>
        <taxon>Eukaryota</taxon>
        <taxon>Metazoa</taxon>
        <taxon>Ecdysozoa</taxon>
        <taxon>Nematoda</taxon>
        <taxon>Chromadorea</taxon>
        <taxon>Rhabditida</taxon>
        <taxon>Tylenchina</taxon>
        <taxon>Tylenchomorpha</taxon>
        <taxon>Tylenchoidea</taxon>
        <taxon>Meloidogynidae</taxon>
        <taxon>Meloidogyninae</taxon>
        <taxon>Meloidogyne</taxon>
        <taxon>Meloidogyne incognita group</taxon>
    </lineage>
</organism>
<dbReference type="AlphaFoldDB" id="A0A915MPQ7"/>
<dbReference type="PROSITE" id="PS00139">
    <property type="entry name" value="THIOL_PROTEASE_CYS"/>
    <property type="match status" value="1"/>
</dbReference>
<evidence type="ECO:0000259" key="4">
    <source>
        <dbReference type="Pfam" id="PF00112"/>
    </source>
</evidence>
<dbReference type="InterPro" id="IPR000169">
    <property type="entry name" value="Pept_cys_AS"/>
</dbReference>
<dbReference type="GO" id="GO:0006508">
    <property type="term" value="P:proteolysis"/>
    <property type="evidence" value="ECO:0007669"/>
    <property type="project" value="UniProtKB-KW"/>
</dbReference>
<sequence length="106" mass="11719">MDLSEAAARPPPPPPCQFVTDFDSRTQWPRCKDAINNVFNQADCESCWAVSVAGAYTDRYCIQRAKKLLNTSSSDPHFRFSALDILSCTHPLQDGCTTGLGFPYDA</sequence>